<name>A0AA40EX27_9PEZI</name>
<keyword evidence="3" id="KW-1185">Reference proteome</keyword>
<accession>A0AA40EX27</accession>
<evidence type="ECO:0000313" key="2">
    <source>
        <dbReference type="EMBL" id="KAK0746887.1"/>
    </source>
</evidence>
<proteinExistence type="predicted"/>
<keyword evidence="1" id="KW-0732">Signal</keyword>
<dbReference type="Proteomes" id="UP001172155">
    <property type="component" value="Unassembled WGS sequence"/>
</dbReference>
<gene>
    <name evidence="2" type="ORF">B0T18DRAFT_412725</name>
</gene>
<reference evidence="2" key="1">
    <citation type="submission" date="2023-06" db="EMBL/GenBank/DDBJ databases">
        <title>Genome-scale phylogeny and comparative genomics of the fungal order Sordariales.</title>
        <authorList>
            <consortium name="Lawrence Berkeley National Laboratory"/>
            <person name="Hensen N."/>
            <person name="Bonometti L."/>
            <person name="Westerberg I."/>
            <person name="Brannstrom I.O."/>
            <person name="Guillou S."/>
            <person name="Cros-Aarteil S."/>
            <person name="Calhoun S."/>
            <person name="Haridas S."/>
            <person name="Kuo A."/>
            <person name="Mondo S."/>
            <person name="Pangilinan J."/>
            <person name="Riley R."/>
            <person name="LaButti K."/>
            <person name="Andreopoulos B."/>
            <person name="Lipzen A."/>
            <person name="Chen C."/>
            <person name="Yanf M."/>
            <person name="Daum C."/>
            <person name="Ng V."/>
            <person name="Clum A."/>
            <person name="Steindorff A."/>
            <person name="Ohm R."/>
            <person name="Martin F."/>
            <person name="Silar P."/>
            <person name="Natvig D."/>
            <person name="Lalanne C."/>
            <person name="Gautier V."/>
            <person name="Ament-velasquez S.L."/>
            <person name="Kruys A."/>
            <person name="Hutchinson M.I."/>
            <person name="Powell A.J."/>
            <person name="Barry K."/>
            <person name="Miller A.N."/>
            <person name="Grigoriev I.V."/>
            <person name="Debuchy R."/>
            <person name="Gladieux P."/>
            <person name="Thoren M.H."/>
            <person name="Johannesson H."/>
        </authorList>
    </citation>
    <scope>NUCLEOTIDE SEQUENCE</scope>
    <source>
        <strain evidence="2">SMH3187-1</strain>
    </source>
</reference>
<organism evidence="2 3">
    <name type="scientific">Schizothecium vesticola</name>
    <dbReference type="NCBI Taxonomy" id="314040"/>
    <lineage>
        <taxon>Eukaryota</taxon>
        <taxon>Fungi</taxon>
        <taxon>Dikarya</taxon>
        <taxon>Ascomycota</taxon>
        <taxon>Pezizomycotina</taxon>
        <taxon>Sordariomycetes</taxon>
        <taxon>Sordariomycetidae</taxon>
        <taxon>Sordariales</taxon>
        <taxon>Schizotheciaceae</taxon>
        <taxon>Schizothecium</taxon>
    </lineage>
</organism>
<sequence>MDSPRLLLFSALVGLAASSPIATGGSKRDRLPPSVPVFNIGPLPVLPPDGYASINLAGGADDASPRPTATTVTFDIADMKPLVSRSAAVELGCTTSVEFQLNTGCTWDGTSTLYPSTVTATQRINCNGCSNVALGWGRCSAMVVKGYKTAKTPLTETVTVCDTTTLKGRQTQAGLAAVITPDVRVENLMVASPQTSAGIALKPRETGKANVPMKRADVAACPTTVVVMPEQHAGRTATSYARYTTTTVKVNCGGCPLVVSTALMAYGPPTVFDKTTTLPVGAKTTYACS</sequence>
<evidence type="ECO:0000313" key="3">
    <source>
        <dbReference type="Proteomes" id="UP001172155"/>
    </source>
</evidence>
<evidence type="ECO:0000256" key="1">
    <source>
        <dbReference type="SAM" id="SignalP"/>
    </source>
</evidence>
<dbReference type="EMBL" id="JAUKUD010000004">
    <property type="protein sequence ID" value="KAK0746887.1"/>
    <property type="molecule type" value="Genomic_DNA"/>
</dbReference>
<protein>
    <submittedName>
        <fullName evidence="2">Uncharacterized protein</fullName>
    </submittedName>
</protein>
<dbReference type="AlphaFoldDB" id="A0AA40EX27"/>
<feature type="chain" id="PRO_5041374054" evidence="1">
    <location>
        <begin position="19"/>
        <end position="289"/>
    </location>
</feature>
<comment type="caution">
    <text evidence="2">The sequence shown here is derived from an EMBL/GenBank/DDBJ whole genome shotgun (WGS) entry which is preliminary data.</text>
</comment>
<feature type="signal peptide" evidence="1">
    <location>
        <begin position="1"/>
        <end position="18"/>
    </location>
</feature>